<organism evidence="1 2">
    <name type="scientific">Candidatus Kaiserbacteria bacterium RIFCSPLOWO2_12_FULL_45_26</name>
    <dbReference type="NCBI Taxonomy" id="1798525"/>
    <lineage>
        <taxon>Bacteria</taxon>
        <taxon>Candidatus Kaiseribacteriota</taxon>
    </lineage>
</organism>
<evidence type="ECO:0000313" key="2">
    <source>
        <dbReference type="Proteomes" id="UP000177325"/>
    </source>
</evidence>
<gene>
    <name evidence="1" type="ORF">A3G90_01915</name>
</gene>
<dbReference type="EMBL" id="MFMM01000001">
    <property type="protein sequence ID" value="OGG84818.1"/>
    <property type="molecule type" value="Genomic_DNA"/>
</dbReference>
<evidence type="ECO:0008006" key="3">
    <source>
        <dbReference type="Google" id="ProtNLM"/>
    </source>
</evidence>
<name>A0A1F6FG37_9BACT</name>
<sequence length="227" mass="26275">MSKSEHKLEALRLRRKGESIKDIARKLQVSPGSVSLWCQAIVLTDKQKKILRDKQIQAGQEGRQKGADMNRQKRLSAIELASEQASNDIKEISKQELFFLGLGIYWGEGVKSRTGQASVVNSDPKILRVMTRWFIECLGIERTELRPYVYISSHHKPREKIIMSYWQRELSLPAGQFKSPIYLEQRPKQQYENHDDYYGVVSLRVAKSTNLKYKILALLEVISQRLE</sequence>
<evidence type="ECO:0000313" key="1">
    <source>
        <dbReference type="EMBL" id="OGG84818.1"/>
    </source>
</evidence>
<dbReference type="Proteomes" id="UP000177325">
    <property type="component" value="Unassembled WGS sequence"/>
</dbReference>
<dbReference type="AlphaFoldDB" id="A0A1F6FG37"/>
<protein>
    <recommendedName>
        <fullName evidence="3">Resolvase HTH domain-containing protein</fullName>
    </recommendedName>
</protein>
<proteinExistence type="predicted"/>
<comment type="caution">
    <text evidence="1">The sequence shown here is derived from an EMBL/GenBank/DDBJ whole genome shotgun (WGS) entry which is preliminary data.</text>
</comment>
<reference evidence="1 2" key="1">
    <citation type="journal article" date="2016" name="Nat. Commun.">
        <title>Thousands of microbial genomes shed light on interconnected biogeochemical processes in an aquifer system.</title>
        <authorList>
            <person name="Anantharaman K."/>
            <person name="Brown C.T."/>
            <person name="Hug L.A."/>
            <person name="Sharon I."/>
            <person name="Castelle C.J."/>
            <person name="Probst A.J."/>
            <person name="Thomas B.C."/>
            <person name="Singh A."/>
            <person name="Wilkins M.J."/>
            <person name="Karaoz U."/>
            <person name="Brodie E.L."/>
            <person name="Williams K.H."/>
            <person name="Hubbard S.S."/>
            <person name="Banfield J.F."/>
        </authorList>
    </citation>
    <scope>NUCLEOTIDE SEQUENCE [LARGE SCALE GENOMIC DNA]</scope>
</reference>
<accession>A0A1F6FG37</accession>
<dbReference type="Pfam" id="PF13384">
    <property type="entry name" value="HTH_23"/>
    <property type="match status" value="1"/>
</dbReference>